<feature type="coiled-coil region" evidence="1">
    <location>
        <begin position="431"/>
        <end position="483"/>
    </location>
</feature>
<dbReference type="PANTHER" id="PTHR11439:SF495">
    <property type="entry name" value="REVERSE TRANSCRIPTASE, RNA-DEPENDENT DNA POLYMERASE-RELATED"/>
    <property type="match status" value="1"/>
</dbReference>
<reference evidence="3" key="1">
    <citation type="journal article" date="2019" name="Sci. Rep.">
        <title>Draft genome of Tanacetum cinerariifolium, the natural source of mosquito coil.</title>
        <authorList>
            <person name="Yamashiro T."/>
            <person name="Shiraishi A."/>
            <person name="Satake H."/>
            <person name="Nakayama K."/>
        </authorList>
    </citation>
    <scope>NUCLEOTIDE SEQUENCE</scope>
</reference>
<proteinExistence type="predicted"/>
<dbReference type="PANTHER" id="PTHR11439">
    <property type="entry name" value="GAG-POL-RELATED RETROTRANSPOSON"/>
    <property type="match status" value="1"/>
</dbReference>
<sequence length="529" mass="59742">MGKITFFLGLQVKQKQDEIFISQDKYVAKILRKFGLNDGKLASTPIDTEKPLLKDLDGEDVDVHTYRSMTGSLMYLTSLRPDIMFAVYACARFQVTPKASHLHVVKRIFRYLKGKPHLGLWYPKDSPFNLVAYLDSHYVGASLDKKSITGGYQFLRCRLISWQCKKQTVIATSSTKAEYVAACMSAKRTSWNEFSSFMALAIICLSTGRKFNFSKYIFDSLVRNVDSSSKFYMYLRFLQLMIRDQVSDLSSHTIKYSSPALTQKVFANMRRVGKELSRVETPLFECMIVALQADDVADTVAASVNVDDVPADDVEPTTPPPPPQDLPSTSQVGRQEGSQAKIYHIDLEHADKVLKVVTAATTTISAALISAATITVAPSTEPKPLKKQAQIEHDEAHARELEVELNRNINWDDVIEQVKEKGKQDNVVLSVAFLEKSKEQLDEEASRALKRTSESQKEKAAKKQKLDEEVEELKKHLQILPNDEDNVYTEATPLALKMINNVRSEVKEESEVSLELLRFVRQQQKKDSD</sequence>
<dbReference type="AlphaFoldDB" id="A0A699I7W4"/>
<keyword evidence="1" id="KW-0175">Coiled coil</keyword>
<protein>
    <submittedName>
        <fullName evidence="3">Uncharacterized protein</fullName>
    </submittedName>
</protein>
<name>A0A699I7W4_TANCI</name>
<dbReference type="EMBL" id="BKCJ010236001">
    <property type="protein sequence ID" value="GEZ05326.1"/>
    <property type="molecule type" value="Genomic_DNA"/>
</dbReference>
<accession>A0A699I7W4</accession>
<organism evidence="3">
    <name type="scientific">Tanacetum cinerariifolium</name>
    <name type="common">Dalmatian daisy</name>
    <name type="synonym">Chrysanthemum cinerariifolium</name>
    <dbReference type="NCBI Taxonomy" id="118510"/>
    <lineage>
        <taxon>Eukaryota</taxon>
        <taxon>Viridiplantae</taxon>
        <taxon>Streptophyta</taxon>
        <taxon>Embryophyta</taxon>
        <taxon>Tracheophyta</taxon>
        <taxon>Spermatophyta</taxon>
        <taxon>Magnoliopsida</taxon>
        <taxon>eudicotyledons</taxon>
        <taxon>Gunneridae</taxon>
        <taxon>Pentapetalae</taxon>
        <taxon>asterids</taxon>
        <taxon>campanulids</taxon>
        <taxon>Asterales</taxon>
        <taxon>Asteraceae</taxon>
        <taxon>Asteroideae</taxon>
        <taxon>Anthemideae</taxon>
        <taxon>Anthemidinae</taxon>
        <taxon>Tanacetum</taxon>
    </lineage>
</organism>
<feature type="region of interest" description="Disordered" evidence="2">
    <location>
        <begin position="309"/>
        <end position="335"/>
    </location>
</feature>
<gene>
    <name evidence="3" type="ORF">Tci_477299</name>
</gene>
<evidence type="ECO:0000256" key="2">
    <source>
        <dbReference type="SAM" id="MobiDB-lite"/>
    </source>
</evidence>
<evidence type="ECO:0000256" key="1">
    <source>
        <dbReference type="SAM" id="Coils"/>
    </source>
</evidence>
<comment type="caution">
    <text evidence="3">The sequence shown here is derived from an EMBL/GenBank/DDBJ whole genome shotgun (WGS) entry which is preliminary data.</text>
</comment>
<evidence type="ECO:0000313" key="3">
    <source>
        <dbReference type="EMBL" id="GEZ05326.1"/>
    </source>
</evidence>